<dbReference type="Gene3D" id="2.60.40.2950">
    <property type="match status" value="1"/>
</dbReference>
<feature type="chain" id="PRO_5044559956" description="TEP1-F" evidence="8">
    <location>
        <begin position="24"/>
        <end position="448"/>
    </location>
</feature>
<name>A0A1I8M759_MUSDO</name>
<dbReference type="FunFam" id="2.60.40.1930:FF:000001">
    <property type="entry name" value="CD109 isoform 3"/>
    <property type="match status" value="1"/>
</dbReference>
<proteinExistence type="predicted"/>
<sequence>MQLQSGLYNVLLLTLAFISASTSESYYSAVAPGTIKSNRNYSVCLSLHNAPKPAVIRVSLIGEPLFNYVQNVDLKPFETKTISFLPPKLDSSLNYSLQVEGVQGFVFYNSTKLQADPIDSLKIYIQTDKGTYKPGDVVQFRIVVLDEHLKPFKSIEPIQVEIVDPNGNRIKQFKDIKLNTGVYTNKFNLSEQTVLGQWLILASVLGKYEKSSGRNFKVEKYILPKFGVYIDADSDFILDDNEFSLTVYGKYTFGKYVEGTATVAILNPATNMTMSKQEATLDTYRASFTFQYYDIPLAQMFSWIIISATIKERHTGITQSTLQELSVRKQKYNILVPENEIEFHNGKPYKIKAMAQHWNGSCVLDTITPMTMIHANRTYETHLDANGVGTFPFDYVDKEVNVFNYAGSSTHLQNIVIGQNYRFDQSSEAACTLKWKEGRLKFGTTIDL</sequence>
<accession>A0A1I8M759</accession>
<keyword evidence="1 8" id="KW-0732">Signal</keyword>
<dbReference type="InterPro" id="IPR041555">
    <property type="entry name" value="MG3"/>
</dbReference>
<dbReference type="EnsemblMetazoa" id="MDOA001935-RA">
    <property type="protein sequence ID" value="MDOA001935-PA"/>
    <property type="gene ID" value="MDOA001935"/>
</dbReference>
<dbReference type="VEuPathDB" id="VectorBase:MDOMA2_008951"/>
<dbReference type="eggNOG" id="KOG1366">
    <property type="taxonomic scope" value="Eukaryota"/>
</dbReference>
<dbReference type="Pfam" id="PF01835">
    <property type="entry name" value="MG2"/>
    <property type="match status" value="1"/>
</dbReference>
<dbReference type="InterPro" id="IPR050473">
    <property type="entry name" value="A2M/Complement_sys"/>
</dbReference>
<evidence type="ECO:0000256" key="5">
    <source>
        <dbReference type="ARBA" id="ARBA00057615"/>
    </source>
</evidence>
<dbReference type="GO" id="GO:0004866">
    <property type="term" value="F:endopeptidase inhibitor activity"/>
    <property type="evidence" value="ECO:0007669"/>
    <property type="project" value="InterPro"/>
</dbReference>
<evidence type="ECO:0000313" key="11">
    <source>
        <dbReference type="EnsemblMetazoa" id="MDOA001935-PA"/>
    </source>
</evidence>
<evidence type="ECO:0000259" key="9">
    <source>
        <dbReference type="Pfam" id="PF01835"/>
    </source>
</evidence>
<dbReference type="GO" id="GO:0002376">
    <property type="term" value="P:immune system process"/>
    <property type="evidence" value="ECO:0007669"/>
    <property type="project" value="UniProtKB-KW"/>
</dbReference>
<dbReference type="STRING" id="7370.A0A1I8M759"/>
<feature type="domain" description="Macroglobulin" evidence="9">
    <location>
        <begin position="122"/>
        <end position="218"/>
    </location>
</feature>
<evidence type="ECO:0000256" key="4">
    <source>
        <dbReference type="ARBA" id="ARBA00023180"/>
    </source>
</evidence>
<evidence type="ECO:0000256" key="6">
    <source>
        <dbReference type="ARBA" id="ARBA00063781"/>
    </source>
</evidence>
<keyword evidence="2" id="KW-0391">Immunity</keyword>
<feature type="signal peptide" evidence="8">
    <location>
        <begin position="1"/>
        <end position="23"/>
    </location>
</feature>
<dbReference type="Pfam" id="PF17791">
    <property type="entry name" value="MG3"/>
    <property type="match status" value="1"/>
</dbReference>
<dbReference type="GO" id="GO:0005615">
    <property type="term" value="C:extracellular space"/>
    <property type="evidence" value="ECO:0007669"/>
    <property type="project" value="UniProtKB-ARBA"/>
</dbReference>
<dbReference type="PANTHER" id="PTHR11412:SF136">
    <property type="entry name" value="CD109 ANTIGEN"/>
    <property type="match status" value="1"/>
</dbReference>
<dbReference type="AlphaFoldDB" id="A0A1I8M759"/>
<keyword evidence="4" id="KW-0325">Glycoprotein</keyword>
<dbReference type="OrthoDB" id="9998011at2759"/>
<protein>
    <recommendedName>
        <fullName evidence="7">TEP1-F</fullName>
    </recommendedName>
</protein>
<dbReference type="Gene3D" id="2.60.40.1940">
    <property type="match status" value="1"/>
</dbReference>
<evidence type="ECO:0000256" key="7">
    <source>
        <dbReference type="ARBA" id="ARBA00078071"/>
    </source>
</evidence>
<organism evidence="11">
    <name type="scientific">Musca domestica</name>
    <name type="common">House fly</name>
    <dbReference type="NCBI Taxonomy" id="7370"/>
    <lineage>
        <taxon>Eukaryota</taxon>
        <taxon>Metazoa</taxon>
        <taxon>Ecdysozoa</taxon>
        <taxon>Arthropoda</taxon>
        <taxon>Hexapoda</taxon>
        <taxon>Insecta</taxon>
        <taxon>Pterygota</taxon>
        <taxon>Neoptera</taxon>
        <taxon>Endopterygota</taxon>
        <taxon>Diptera</taxon>
        <taxon>Brachycera</taxon>
        <taxon>Muscomorpha</taxon>
        <taxon>Muscoidea</taxon>
        <taxon>Muscidae</taxon>
        <taxon>Musca</taxon>
    </lineage>
</organism>
<evidence type="ECO:0000256" key="3">
    <source>
        <dbReference type="ARBA" id="ARBA00022966"/>
    </source>
</evidence>
<dbReference type="Gene3D" id="2.60.40.1930">
    <property type="match status" value="1"/>
</dbReference>
<evidence type="ECO:0000256" key="1">
    <source>
        <dbReference type="ARBA" id="ARBA00022729"/>
    </source>
</evidence>
<comment type="function">
    <text evidence="5">Binds covalently through a thioester bond to the pathogen surface resulting in pathogen clearance.</text>
</comment>
<gene>
    <name evidence="11" type="primary">101894651</name>
</gene>
<dbReference type="InterPro" id="IPR002890">
    <property type="entry name" value="MG2"/>
</dbReference>
<dbReference type="PANTHER" id="PTHR11412">
    <property type="entry name" value="MACROGLOBULIN / COMPLEMENT"/>
    <property type="match status" value="1"/>
</dbReference>
<dbReference type="VEuPathDB" id="VectorBase:MDOA001935"/>
<evidence type="ECO:0000259" key="10">
    <source>
        <dbReference type="Pfam" id="PF17791"/>
    </source>
</evidence>
<feature type="domain" description="Macroglobulin" evidence="10">
    <location>
        <begin position="220"/>
        <end position="272"/>
    </location>
</feature>
<keyword evidence="3" id="KW-0882">Thioester bond</keyword>
<evidence type="ECO:0000256" key="2">
    <source>
        <dbReference type="ARBA" id="ARBA00022859"/>
    </source>
</evidence>
<reference evidence="11" key="1">
    <citation type="submission" date="2020-05" db="UniProtKB">
        <authorList>
            <consortium name="EnsemblMetazoa"/>
        </authorList>
    </citation>
    <scope>IDENTIFICATION</scope>
    <source>
        <strain evidence="11">Aabys</strain>
    </source>
</reference>
<evidence type="ECO:0000256" key="8">
    <source>
        <dbReference type="SAM" id="SignalP"/>
    </source>
</evidence>
<comment type="subunit">
    <text evidence="6">Heterodimer of a TEP1-N chain and an TEP1-C chain non-covalently linked. Forms a complex composed of TEP1-N and TEP1-C heterodimer, LRIM1 and APL1C; the interaction stabilizes TEP1-N and TEP1-C heterodimer, prevents its binding to tissues while circulating in the hemolymph and protects the thioester bond from hydrolysis. Mature TEP1 and to a lesser extent full-length TEP1 interact with SPCLIP1; the interaction is induced by microbial infection.</text>
</comment>